<dbReference type="AlphaFoldDB" id="G5RZ94"/>
<comment type="caution">
    <text evidence="1">The sequence shown here is derived from an EMBL/GenBank/DDBJ whole genome shotgun (WGS) entry which is preliminary data.</text>
</comment>
<reference evidence="1 2" key="1">
    <citation type="journal article" date="2011" name="BMC Genomics">
        <title>Genome sequencing reveals diversification of virulence factor content and possible host adaptation in distinct subpopulations of Salmonella enterica.</title>
        <authorList>
            <person name="den Bakker H.C."/>
            <person name="Moreno Switt A.I."/>
            <person name="Govoni G."/>
            <person name="Cummings C.A."/>
            <person name="Ranieri M.L."/>
            <person name="Degoricija L."/>
            <person name="Hoelzer K."/>
            <person name="Rodriguez-Rivera L.D."/>
            <person name="Brown S."/>
            <person name="Bolchacova E."/>
            <person name="Furtado M.R."/>
            <person name="Wiedmann M."/>
        </authorList>
    </citation>
    <scope>NUCLEOTIDE SEQUENCE [LARGE SCALE GENOMIC DNA]</scope>
    <source>
        <strain evidence="1 2">R8-2977</strain>
    </source>
</reference>
<dbReference type="EMBL" id="AFCW01001578">
    <property type="protein sequence ID" value="EHD00699.1"/>
    <property type="molecule type" value="Genomic_DNA"/>
</dbReference>
<evidence type="ECO:0000313" key="1">
    <source>
        <dbReference type="EMBL" id="EHD00699.1"/>
    </source>
</evidence>
<sequence length="38" mass="4631">MIKVLVRLKYNGVCVKERWGGLTTHDDFLFIFMFYNEF</sequence>
<accession>G5RZ94</accession>
<organism evidence="1 2">
    <name type="scientific">Salmonella enterica subsp. enterica serovar Urbana str. R8-2977</name>
    <dbReference type="NCBI Taxonomy" id="913084"/>
    <lineage>
        <taxon>Bacteria</taxon>
        <taxon>Pseudomonadati</taxon>
        <taxon>Pseudomonadota</taxon>
        <taxon>Gammaproteobacteria</taxon>
        <taxon>Enterobacterales</taxon>
        <taxon>Enterobacteriaceae</taxon>
        <taxon>Salmonella</taxon>
    </lineage>
</organism>
<evidence type="ECO:0000313" key="2">
    <source>
        <dbReference type="Proteomes" id="UP000004776"/>
    </source>
</evidence>
<proteinExistence type="predicted"/>
<protein>
    <submittedName>
        <fullName evidence="1">Uncharacterized protein</fullName>
    </submittedName>
</protein>
<dbReference type="Proteomes" id="UP000004776">
    <property type="component" value="Unassembled WGS sequence"/>
</dbReference>
<gene>
    <name evidence="1" type="ORF">LTSEURB_4115</name>
</gene>
<name>G5RZ94_SALET</name>